<dbReference type="PROSITE" id="PS50106">
    <property type="entry name" value="PDZ"/>
    <property type="match status" value="1"/>
</dbReference>
<dbReference type="SMART" id="SM00228">
    <property type="entry name" value="PDZ"/>
    <property type="match status" value="1"/>
</dbReference>
<dbReference type="SUPFAM" id="SSF50156">
    <property type="entry name" value="PDZ domain-like"/>
    <property type="match status" value="1"/>
</dbReference>
<evidence type="ECO:0000256" key="4">
    <source>
        <dbReference type="SAM" id="Coils"/>
    </source>
</evidence>
<feature type="region of interest" description="Disordered" evidence="5">
    <location>
        <begin position="1451"/>
        <end position="1598"/>
    </location>
</feature>
<dbReference type="PANTHER" id="PTHR15711:SF15">
    <property type="entry name" value="SIGNAL-INDUCED PROLIFERATION-ASSOCIATED 1-LIKE PROTEIN 3"/>
    <property type="match status" value="1"/>
</dbReference>
<evidence type="ECO:0000256" key="3">
    <source>
        <dbReference type="ARBA" id="ARBA00023054"/>
    </source>
</evidence>
<dbReference type="Pfam" id="PF02145">
    <property type="entry name" value="Rap_GAP"/>
    <property type="match status" value="1"/>
</dbReference>
<dbReference type="GO" id="GO:0005096">
    <property type="term" value="F:GTPase activator activity"/>
    <property type="evidence" value="ECO:0007669"/>
    <property type="project" value="UniProtKB-KW"/>
</dbReference>
<feature type="compositionally biased region" description="Basic and acidic residues" evidence="5">
    <location>
        <begin position="263"/>
        <end position="273"/>
    </location>
</feature>
<feature type="region of interest" description="Disordered" evidence="5">
    <location>
        <begin position="263"/>
        <end position="369"/>
    </location>
</feature>
<comment type="caution">
    <text evidence="8">The sequence shown here is derived from an EMBL/GenBank/DDBJ whole genome shotgun (WGS) entry which is preliminary data.</text>
</comment>
<feature type="region of interest" description="Disordered" evidence="5">
    <location>
        <begin position="1741"/>
        <end position="1765"/>
    </location>
</feature>
<feature type="compositionally biased region" description="Basic and acidic residues" evidence="5">
    <location>
        <begin position="1576"/>
        <end position="1589"/>
    </location>
</feature>
<feature type="compositionally biased region" description="Basic and acidic residues" evidence="5">
    <location>
        <begin position="1464"/>
        <end position="1480"/>
    </location>
</feature>
<feature type="compositionally biased region" description="Low complexity" evidence="5">
    <location>
        <begin position="430"/>
        <end position="441"/>
    </location>
</feature>
<dbReference type="CDD" id="cd06745">
    <property type="entry name" value="PDZ_SIPA1-like"/>
    <property type="match status" value="1"/>
</dbReference>
<dbReference type="GO" id="GO:0090162">
    <property type="term" value="P:establishment of epithelial cell polarity"/>
    <property type="evidence" value="ECO:0007669"/>
    <property type="project" value="TreeGrafter"/>
</dbReference>
<dbReference type="SUPFAM" id="SSF111347">
    <property type="entry name" value="Rap/Ran-GAP"/>
    <property type="match status" value="1"/>
</dbReference>
<feature type="region of interest" description="Disordered" evidence="5">
    <location>
        <begin position="1261"/>
        <end position="1346"/>
    </location>
</feature>
<dbReference type="GO" id="GO:0005794">
    <property type="term" value="C:Golgi apparatus"/>
    <property type="evidence" value="ECO:0007669"/>
    <property type="project" value="TreeGrafter"/>
</dbReference>
<feature type="domain" description="Rap-GAP" evidence="6">
    <location>
        <begin position="789"/>
        <end position="1006"/>
    </location>
</feature>
<organism evidence="8 9">
    <name type="scientific">Acipenser ruthenus</name>
    <name type="common">Sterlet sturgeon</name>
    <dbReference type="NCBI Taxonomy" id="7906"/>
    <lineage>
        <taxon>Eukaryota</taxon>
        <taxon>Metazoa</taxon>
        <taxon>Chordata</taxon>
        <taxon>Craniata</taxon>
        <taxon>Vertebrata</taxon>
        <taxon>Euteleostomi</taxon>
        <taxon>Actinopterygii</taxon>
        <taxon>Chondrostei</taxon>
        <taxon>Acipenseriformes</taxon>
        <taxon>Acipenseridae</taxon>
        <taxon>Acipenser</taxon>
    </lineage>
</organism>
<dbReference type="Pfam" id="PF11881">
    <property type="entry name" value="SPAR_C"/>
    <property type="match status" value="1"/>
</dbReference>
<reference evidence="8 9" key="1">
    <citation type="submission" date="2019-01" db="EMBL/GenBank/DDBJ databases">
        <title>Draft Genome and Complete Hox-Cluster Characterization of the Sterlet Sturgeon (Acipenser ruthenus).</title>
        <authorList>
            <person name="Wei Q."/>
        </authorList>
    </citation>
    <scope>NUCLEOTIDE SEQUENCE [LARGE SCALE GENOMIC DNA]</scope>
    <source>
        <strain evidence="8">WHYD16114868_AA</strain>
        <tissue evidence="8">Blood</tissue>
    </source>
</reference>
<dbReference type="FunFam" id="3.40.50.11210:FF:000002">
    <property type="entry name" value="Signal-induced proliferation-associated 1-like protein 1"/>
    <property type="match status" value="1"/>
</dbReference>
<dbReference type="PANTHER" id="PTHR15711">
    <property type="entry name" value="RAP GTPASE-ACTIVATING PROTEIN"/>
    <property type="match status" value="1"/>
</dbReference>
<feature type="compositionally biased region" description="Polar residues" evidence="5">
    <location>
        <begin position="1330"/>
        <end position="1341"/>
    </location>
</feature>
<dbReference type="PROSITE" id="PS50085">
    <property type="entry name" value="RAPGAP"/>
    <property type="match status" value="1"/>
</dbReference>
<dbReference type="Pfam" id="PF21022">
    <property type="entry name" value="Rap-GAP_dimer"/>
    <property type="match status" value="1"/>
</dbReference>
<dbReference type="Gene3D" id="6.10.140.210">
    <property type="match status" value="1"/>
</dbReference>
<evidence type="ECO:0000256" key="2">
    <source>
        <dbReference type="ARBA" id="ARBA00022553"/>
    </source>
</evidence>
<evidence type="ECO:0000313" key="8">
    <source>
        <dbReference type="EMBL" id="RXM31838.1"/>
    </source>
</evidence>
<evidence type="ECO:0000313" key="9">
    <source>
        <dbReference type="Proteomes" id="UP000289886"/>
    </source>
</evidence>
<evidence type="ECO:0000259" key="6">
    <source>
        <dbReference type="PROSITE" id="PS50085"/>
    </source>
</evidence>
<feature type="compositionally biased region" description="Basic and acidic residues" evidence="5">
    <location>
        <begin position="106"/>
        <end position="129"/>
    </location>
</feature>
<keyword evidence="3 4" id="KW-0175">Coiled coil</keyword>
<feature type="compositionally biased region" description="Polar residues" evidence="5">
    <location>
        <begin position="1534"/>
        <end position="1544"/>
    </location>
</feature>
<evidence type="ECO:0000259" key="7">
    <source>
        <dbReference type="PROSITE" id="PS50106"/>
    </source>
</evidence>
<dbReference type="InterPro" id="IPR035974">
    <property type="entry name" value="Rap/Ran-GAP_sf"/>
</dbReference>
<feature type="compositionally biased region" description="Basic and acidic residues" evidence="5">
    <location>
        <begin position="443"/>
        <end position="464"/>
    </location>
</feature>
<name>A0A444U9J6_ACIRT</name>
<feature type="coiled-coil region" evidence="4">
    <location>
        <begin position="1914"/>
        <end position="1962"/>
    </location>
</feature>
<protein>
    <submittedName>
        <fullName evidence="8">Signal-induced proliferation-associated 1-like protein 3</fullName>
    </submittedName>
</protein>
<feature type="compositionally biased region" description="Low complexity" evidence="5">
    <location>
        <begin position="301"/>
        <end position="311"/>
    </location>
</feature>
<feature type="compositionally biased region" description="Low complexity" evidence="5">
    <location>
        <begin position="1485"/>
        <end position="1500"/>
    </location>
</feature>
<dbReference type="InterPro" id="IPR000331">
    <property type="entry name" value="Rap/Ran_GAP_dom"/>
</dbReference>
<keyword evidence="1" id="KW-0343">GTPase activation</keyword>
<keyword evidence="9" id="KW-1185">Reference proteome</keyword>
<dbReference type="Gene3D" id="2.30.42.10">
    <property type="match status" value="1"/>
</dbReference>
<evidence type="ECO:0000256" key="5">
    <source>
        <dbReference type="SAM" id="MobiDB-lite"/>
    </source>
</evidence>
<proteinExistence type="predicted"/>
<feature type="compositionally biased region" description="Low complexity" evidence="5">
    <location>
        <begin position="472"/>
        <end position="481"/>
    </location>
</feature>
<dbReference type="InterPro" id="IPR021818">
    <property type="entry name" value="SIPA1L_C"/>
</dbReference>
<feature type="compositionally biased region" description="Basic and acidic residues" evidence="5">
    <location>
        <begin position="163"/>
        <end position="181"/>
    </location>
</feature>
<feature type="region of interest" description="Disordered" evidence="5">
    <location>
        <begin position="96"/>
        <end position="182"/>
    </location>
</feature>
<feature type="domain" description="PDZ" evidence="7">
    <location>
        <begin position="1144"/>
        <end position="1208"/>
    </location>
</feature>
<keyword evidence="2" id="KW-0597">Phosphoprotein</keyword>
<dbReference type="InterPro" id="IPR001478">
    <property type="entry name" value="PDZ"/>
</dbReference>
<dbReference type="InterPro" id="IPR036034">
    <property type="entry name" value="PDZ_sf"/>
</dbReference>
<dbReference type="Proteomes" id="UP000289886">
    <property type="component" value="Unassembled WGS sequence"/>
</dbReference>
<sequence>MLALSERQLGSRELREAGGWGYLQHWGQEALSDNSLNNSLHVERSCAMLREKGEERVLTDPLLSLTPVSLPIKRTDWSQVLCCSRLHCLKRAVSTVEMQGAKSRREHKEVESQRRRSHTEDTEEAESHKGVGVTQAAESQRRWVTKRTQGGGVTPNERRRSHKEREEAESHREREEAESNRELSPFQHVKAFEFMRTMTSYRAVQNDLMVGPVLGGCVEISGGDYCPPHFRNGNTPQMHHDAGLSRLSGTPAVPKMGVRARIKDWPPRRELSKESLLSSPLHEADQGSQCVRDLAPRSHNGQSPSGDPSSGGFRGLQRIPRRHSKDVEFQDGWPRSPGKRFAPLWTRSNSEITLSEHDTEAPEPARGTKHMATGMPLFREYGSTSSIDVQGISEQSFFEMLNEFRQELPDQRSAAPDKLHELLRADASAANSSLNLSSTASKTDLRNGQPKEEARPLQKTERERARKKSGKSDGSGSTDSSIFRKLLSRGETDTPGKAGFDQEEGRIQEPTCKPWVCPKSFAHYDVQSILFDVLQVAANRDYVAQRRNTTTGASAASAVSLAVNRALGLGGLEPTFMSTEDLNYKENLEHDLGDYQSNDLLLSCPHFRNEIGGAGERNVSFLKSSAGFSGGSEGGFIEPSLNMHCTNASISMLEIPSELQSCRLERLKHYSMEHMDMGAQYYKGYFHSKEHFNYFGTDEKLGPVAISIKREKLEDTKEHKDQYQYRLIFRTSELLTLRGAILEDAVPSTSKHGTVRGLPLKDVLEYVIPELSTPCLRLALNTPKVTEQLLKLDEQGLSKKRKVGILFCKAAQSTEEEMYNNEEASPGFEDFLSLLGEKVCLKGFSKYAAQLDTKTDSTGTHSLFTSYQDYEIMFHVSTMLPYTPNNRQQLLRKRHIGNDIVTIIFQEPDALPFTPQNIRSHFQHVFVIVRVHSPCTENVCYSVAVTRSKDVPPFGPLIPCGVTFRRSEVFRDFLLAKVINAENAAHKSEKFHTMATRTRQEYLKDLAENCVSNTPIDSTGKFNLISLTSKKKEKTRAREGAELGSLAAITWHVSSQDFSRAEEIDCTLGISNEFVVLIDQDTKEVVFNCFCGDVIGWTPDRLAIKIFYGRGDHIFIRVPEDRAEDIREIVQRLKVMTSGCETVDMTLRRNGLGQLGFHVKFDGTVAEVEEYGFAWQAGLRQGSRLVEICKVAVVTLTHDQMIDLLRTSVTVKVVIIPPLDDGAPRRGFSEEYEMKTMEQKPEPESVPAGYRVAYRSPAWQWSSPSSQNALQPQRWASPGRPQQPMGRPQKPGAPIPYREPQPVQSKRPVSFPETPYSNTSPGGGDRGQPYRNTSGSFSTPGSGAGVALTRYKQSSDRYGTPQRPLIGYEQHVSHEVMSSGDSSSGFTSQESTMERTKPVFLEAKHTATDIKSCVQVDWLVVLSFLVTVSLPRDGSMLSLIADPLWHVPPSSRVPGMNSAPKRANRQEMPAKDSPNRHSRGEAQYSSHSSSNTLSSNASSSHSDERWFDSGDPAEADQDPMAKGGSSDSGIDASTLYTPSPNSTGVKPGLPLPTAHQRDQPQKPILASATYSGLQEHTIRAAERDKRRESSPAIGISPQVKGYRTQAYALPGASSTPAPTTSQGFKQARVGFTPQGYKTPVLDKPKPMKGSQSGCHQLSTSIPKSFYSKNKHVTGWKKSEDALVRPSTFTDHKKQVEVNSKNVFGQPRLRASLRDLRSPRKTYKSTIEDDLKKLIIMDCPGSDQDWDGSQRKPLQRTFSDESICSGRRDPSYASAQLFDPPLPSDFLFTSTLPSRRQHQPQVVASLPEKKSNISASELSLTEVRDKTPLRRPDPGMMPLPDTASGLEWSSLVNAAKAYEVQRTVSLFSLNDPSLGCEVRSSLSPVHTLAAPERLATPRITPPISEEIPGDLKGRLYQLEVMLKQLHSDLEKEKQDKVILLTEVSNLRENNQRLQKESVSANEQLKKFSHIYTSSMERK</sequence>
<gene>
    <name evidence="8" type="ORF">EOD39_6621</name>
</gene>
<accession>A0A444U9J6</accession>
<dbReference type="GO" id="GO:0003382">
    <property type="term" value="P:epithelial cell morphogenesis"/>
    <property type="evidence" value="ECO:0007669"/>
    <property type="project" value="TreeGrafter"/>
</dbReference>
<evidence type="ECO:0000256" key="1">
    <source>
        <dbReference type="ARBA" id="ARBA00022468"/>
    </source>
</evidence>
<feature type="region of interest" description="Disordered" evidence="5">
    <location>
        <begin position="430"/>
        <end position="481"/>
    </location>
</feature>
<feature type="compositionally biased region" description="Low complexity" evidence="5">
    <location>
        <begin position="1278"/>
        <end position="1290"/>
    </location>
</feature>
<dbReference type="Gene3D" id="3.40.50.11210">
    <property type="entry name" value="Rap/Ran-GAP"/>
    <property type="match status" value="1"/>
</dbReference>
<dbReference type="GO" id="GO:0005886">
    <property type="term" value="C:plasma membrane"/>
    <property type="evidence" value="ECO:0007669"/>
    <property type="project" value="TreeGrafter"/>
</dbReference>
<dbReference type="EMBL" id="SCEB01215000">
    <property type="protein sequence ID" value="RXM31838.1"/>
    <property type="molecule type" value="Genomic_DNA"/>
</dbReference>
<dbReference type="GO" id="GO:0051056">
    <property type="term" value="P:regulation of small GTPase mediated signal transduction"/>
    <property type="evidence" value="ECO:0007669"/>
    <property type="project" value="InterPro"/>
</dbReference>
<dbReference type="InterPro" id="IPR050989">
    <property type="entry name" value="Rap1_Ran_GAP"/>
</dbReference>